<protein>
    <recommendedName>
        <fullName evidence="1">Putative restriction endonuclease domain-containing protein</fullName>
    </recommendedName>
</protein>
<evidence type="ECO:0000313" key="2">
    <source>
        <dbReference type="EMBL" id="GIJ65408.1"/>
    </source>
</evidence>
<comment type="caution">
    <text evidence="2">The sequence shown here is derived from an EMBL/GenBank/DDBJ whole genome shotgun (WGS) entry which is preliminary data.</text>
</comment>
<gene>
    <name evidence="2" type="ORF">Voc01_003250</name>
</gene>
<dbReference type="InterPro" id="IPR012296">
    <property type="entry name" value="Nuclease_put_TT1808"/>
</dbReference>
<reference evidence="2" key="1">
    <citation type="submission" date="2021-01" db="EMBL/GenBank/DDBJ databases">
        <title>Whole genome shotgun sequence of Virgisporangium ochraceum NBRC 16418.</title>
        <authorList>
            <person name="Komaki H."/>
            <person name="Tamura T."/>
        </authorList>
    </citation>
    <scope>NUCLEOTIDE SEQUENCE</scope>
    <source>
        <strain evidence="2">NBRC 16418</strain>
    </source>
</reference>
<keyword evidence="3" id="KW-1185">Reference proteome</keyword>
<dbReference type="InterPro" id="IPR008538">
    <property type="entry name" value="Uma2"/>
</dbReference>
<feature type="domain" description="Putative restriction endonuclease" evidence="1">
    <location>
        <begin position="60"/>
        <end position="125"/>
    </location>
</feature>
<dbReference type="CDD" id="cd06260">
    <property type="entry name" value="DUF820-like"/>
    <property type="match status" value="1"/>
</dbReference>
<dbReference type="AlphaFoldDB" id="A0A8J3ZPB6"/>
<accession>A0A8J3ZPB6</accession>
<dbReference type="InterPro" id="IPR011335">
    <property type="entry name" value="Restrct_endonuc-II-like"/>
</dbReference>
<dbReference type="Pfam" id="PF05685">
    <property type="entry name" value="Uma2"/>
    <property type="match status" value="1"/>
</dbReference>
<dbReference type="EMBL" id="BOPH01000003">
    <property type="protein sequence ID" value="GIJ65408.1"/>
    <property type="molecule type" value="Genomic_DNA"/>
</dbReference>
<name>A0A8J3ZPB6_9ACTN</name>
<dbReference type="SUPFAM" id="SSF52980">
    <property type="entry name" value="Restriction endonuclease-like"/>
    <property type="match status" value="1"/>
</dbReference>
<dbReference type="Gene3D" id="3.90.1570.10">
    <property type="entry name" value="tt1808, chain A"/>
    <property type="match status" value="2"/>
</dbReference>
<dbReference type="Proteomes" id="UP000635606">
    <property type="component" value="Unassembled WGS sequence"/>
</dbReference>
<proteinExistence type="predicted"/>
<organism evidence="2 3">
    <name type="scientific">Virgisporangium ochraceum</name>
    <dbReference type="NCBI Taxonomy" id="65505"/>
    <lineage>
        <taxon>Bacteria</taxon>
        <taxon>Bacillati</taxon>
        <taxon>Actinomycetota</taxon>
        <taxon>Actinomycetes</taxon>
        <taxon>Micromonosporales</taxon>
        <taxon>Micromonosporaceae</taxon>
        <taxon>Virgisporangium</taxon>
    </lineage>
</organism>
<sequence length="134" mass="15096">MTADDADIHDAPIWLPGEWTVDDLESTPDDGRRYELFDGKMVVSPAPINLHQLALRAIFLSKGSRKLDLEVKAQAYATNGVDLYWTFDPRKRHVVARRRHGLAYVEIATASGGQRVRLDEPFPVEICPAELVRV</sequence>
<evidence type="ECO:0000313" key="3">
    <source>
        <dbReference type="Proteomes" id="UP000635606"/>
    </source>
</evidence>
<evidence type="ECO:0000259" key="1">
    <source>
        <dbReference type="Pfam" id="PF05685"/>
    </source>
</evidence>